<dbReference type="EMBL" id="QAOQ01000007">
    <property type="protein sequence ID" value="PTQ94107.1"/>
    <property type="molecule type" value="Genomic_DNA"/>
</dbReference>
<keyword evidence="3" id="KW-1185">Reference proteome</keyword>
<dbReference type="Proteomes" id="UP000244168">
    <property type="component" value="Unassembled WGS sequence"/>
</dbReference>
<keyword evidence="1" id="KW-1133">Transmembrane helix</keyword>
<dbReference type="OrthoDB" id="5360192at2"/>
<feature type="transmembrane region" description="Helical" evidence="1">
    <location>
        <begin position="55"/>
        <end position="77"/>
    </location>
</feature>
<dbReference type="Pfam" id="PF10990">
    <property type="entry name" value="DUF2809"/>
    <property type="match status" value="1"/>
</dbReference>
<feature type="transmembrane region" description="Helical" evidence="1">
    <location>
        <begin position="97"/>
        <end position="116"/>
    </location>
</feature>
<name>A0A2T5J6E5_9SPHI</name>
<dbReference type="InterPro" id="IPR021257">
    <property type="entry name" value="DUF2809"/>
</dbReference>
<evidence type="ECO:0000313" key="3">
    <source>
        <dbReference type="Proteomes" id="UP000244168"/>
    </source>
</evidence>
<proteinExistence type="predicted"/>
<accession>A0A2T5J6E5</accession>
<dbReference type="AlphaFoldDB" id="A0A2T5J6E5"/>
<sequence>MFRFSPRFFSWTLVLFAVEAMIAAFAHDDFVRPVLGDFFVVMLIYCAIKSFFKIPYGWLGLGVLLFAYAVETSQYYHLIYNLELQNSTTAKLILGTGFSWGDIKAYTWGIFVMMVLEWSQTGKKVPAKTAMY</sequence>
<protein>
    <submittedName>
        <fullName evidence="2">Uncharacterized protein DUF2809</fullName>
    </submittedName>
</protein>
<organism evidence="2 3">
    <name type="scientific">Mucilaginibacter yixingensis</name>
    <dbReference type="NCBI Taxonomy" id="1295612"/>
    <lineage>
        <taxon>Bacteria</taxon>
        <taxon>Pseudomonadati</taxon>
        <taxon>Bacteroidota</taxon>
        <taxon>Sphingobacteriia</taxon>
        <taxon>Sphingobacteriales</taxon>
        <taxon>Sphingobacteriaceae</taxon>
        <taxon>Mucilaginibacter</taxon>
    </lineage>
</organism>
<keyword evidence="1" id="KW-0472">Membrane</keyword>
<reference evidence="2 3" key="1">
    <citation type="submission" date="2018-04" db="EMBL/GenBank/DDBJ databases">
        <title>Genomic Encyclopedia of Archaeal and Bacterial Type Strains, Phase II (KMG-II): from individual species to whole genera.</title>
        <authorList>
            <person name="Goeker M."/>
        </authorList>
    </citation>
    <scope>NUCLEOTIDE SEQUENCE [LARGE SCALE GENOMIC DNA]</scope>
    <source>
        <strain evidence="2 3">DSM 26809</strain>
    </source>
</reference>
<comment type="caution">
    <text evidence="2">The sequence shown here is derived from an EMBL/GenBank/DDBJ whole genome shotgun (WGS) entry which is preliminary data.</text>
</comment>
<evidence type="ECO:0000256" key="1">
    <source>
        <dbReference type="SAM" id="Phobius"/>
    </source>
</evidence>
<gene>
    <name evidence="2" type="ORF">C8P68_107172</name>
</gene>
<keyword evidence="1" id="KW-0812">Transmembrane</keyword>
<evidence type="ECO:0000313" key="2">
    <source>
        <dbReference type="EMBL" id="PTQ94107.1"/>
    </source>
</evidence>
<feature type="transmembrane region" description="Helical" evidence="1">
    <location>
        <begin position="30"/>
        <end position="48"/>
    </location>
</feature>